<name>A0A0A9AC68_ARUDO</name>
<organism evidence="1">
    <name type="scientific">Arundo donax</name>
    <name type="common">Giant reed</name>
    <name type="synonym">Donax arundinaceus</name>
    <dbReference type="NCBI Taxonomy" id="35708"/>
    <lineage>
        <taxon>Eukaryota</taxon>
        <taxon>Viridiplantae</taxon>
        <taxon>Streptophyta</taxon>
        <taxon>Embryophyta</taxon>
        <taxon>Tracheophyta</taxon>
        <taxon>Spermatophyta</taxon>
        <taxon>Magnoliopsida</taxon>
        <taxon>Liliopsida</taxon>
        <taxon>Poales</taxon>
        <taxon>Poaceae</taxon>
        <taxon>PACMAD clade</taxon>
        <taxon>Arundinoideae</taxon>
        <taxon>Arundineae</taxon>
        <taxon>Arundo</taxon>
    </lineage>
</organism>
<reference evidence="1" key="1">
    <citation type="submission" date="2014-09" db="EMBL/GenBank/DDBJ databases">
        <authorList>
            <person name="Magalhaes I.L.F."/>
            <person name="Oliveira U."/>
            <person name="Santos F.R."/>
            <person name="Vidigal T.H.D.A."/>
            <person name="Brescovit A.D."/>
            <person name="Santos A.J."/>
        </authorList>
    </citation>
    <scope>NUCLEOTIDE SEQUENCE</scope>
    <source>
        <tissue evidence="1">Shoot tissue taken approximately 20 cm above the soil surface</tissue>
    </source>
</reference>
<evidence type="ECO:0000313" key="1">
    <source>
        <dbReference type="EMBL" id="JAD49244.1"/>
    </source>
</evidence>
<reference evidence="1" key="2">
    <citation type="journal article" date="2015" name="Data Brief">
        <title>Shoot transcriptome of the giant reed, Arundo donax.</title>
        <authorList>
            <person name="Barrero R.A."/>
            <person name="Guerrero F.D."/>
            <person name="Moolhuijzen P."/>
            <person name="Goolsby J.A."/>
            <person name="Tidwell J."/>
            <person name="Bellgard S.E."/>
            <person name="Bellgard M.I."/>
        </authorList>
    </citation>
    <scope>NUCLEOTIDE SEQUENCE</scope>
    <source>
        <tissue evidence="1">Shoot tissue taken approximately 20 cm above the soil surface</tissue>
    </source>
</reference>
<protein>
    <submittedName>
        <fullName evidence="1">Uncharacterized protein</fullName>
    </submittedName>
</protein>
<dbReference type="EMBL" id="GBRH01248651">
    <property type="protein sequence ID" value="JAD49244.1"/>
    <property type="molecule type" value="Transcribed_RNA"/>
</dbReference>
<sequence length="23" mass="2590">MTIHLELSNTHTSTECISREACI</sequence>
<dbReference type="AlphaFoldDB" id="A0A0A9AC68"/>
<accession>A0A0A9AC68</accession>
<proteinExistence type="predicted"/>